<comment type="caution">
    <text evidence="1">The sequence shown here is derived from an EMBL/GenBank/DDBJ whole genome shotgun (WGS) entry which is preliminary data.</text>
</comment>
<dbReference type="Proteomes" id="UP001519291">
    <property type="component" value="Unassembled WGS sequence"/>
</dbReference>
<organism evidence="1 2">
    <name type="scientific">Streptomyces syringium</name>
    <dbReference type="NCBI Taxonomy" id="76729"/>
    <lineage>
        <taxon>Bacteria</taxon>
        <taxon>Bacillati</taxon>
        <taxon>Actinomycetota</taxon>
        <taxon>Actinomycetes</taxon>
        <taxon>Kitasatosporales</taxon>
        <taxon>Streptomycetaceae</taxon>
        <taxon>Streptomyces</taxon>
    </lineage>
</organism>
<reference evidence="1 2" key="1">
    <citation type="submission" date="2021-03" db="EMBL/GenBank/DDBJ databases">
        <title>Sequencing the genomes of 1000 actinobacteria strains.</title>
        <authorList>
            <person name="Klenk H.-P."/>
        </authorList>
    </citation>
    <scope>NUCLEOTIDE SEQUENCE [LARGE SCALE GENOMIC DNA]</scope>
    <source>
        <strain evidence="1 2">DSM 41480</strain>
    </source>
</reference>
<protein>
    <submittedName>
        <fullName evidence="1">Uncharacterized protein</fullName>
    </submittedName>
</protein>
<name>A0ABS4XWB0_9ACTN</name>
<gene>
    <name evidence="1" type="ORF">JO379_000268</name>
</gene>
<dbReference type="EMBL" id="JAGIOH010000001">
    <property type="protein sequence ID" value="MBP2400799.1"/>
    <property type="molecule type" value="Genomic_DNA"/>
</dbReference>
<sequence length="177" mass="19273">MQPHLRITAQEAAPDRGAVATIQLARRRTQRKPPARFRALGPQHRTARFLGSRDRPPRQVRDLAVLPLAADVGRDIDQALYLASSHPHGPLATAARTRLALHITALAGPSQAFARHLPEGGRARDAALDTVRHARDLAALSDGGDPATVLRLLAHSAGRLWAYAIGSPHENWWSTCR</sequence>
<accession>A0ABS4XWB0</accession>
<evidence type="ECO:0000313" key="1">
    <source>
        <dbReference type="EMBL" id="MBP2400799.1"/>
    </source>
</evidence>
<proteinExistence type="predicted"/>
<evidence type="ECO:0000313" key="2">
    <source>
        <dbReference type="Proteomes" id="UP001519291"/>
    </source>
</evidence>
<keyword evidence="2" id="KW-1185">Reference proteome</keyword>